<keyword evidence="1" id="KW-0812">Transmembrane</keyword>
<name>A0ABQ9GHE1_9NEOP</name>
<keyword evidence="1" id="KW-1133">Transmembrane helix</keyword>
<proteinExistence type="predicted"/>
<feature type="transmembrane region" description="Helical" evidence="1">
    <location>
        <begin position="21"/>
        <end position="37"/>
    </location>
</feature>
<sequence length="322" mass="37020">MNRRLRHIASKLKLLFVRCRLQSGGFYIVIISCVFASQKRHFGKGRKDGEVCVVEEPKAVVTWDELISAKNLRPPRQWELFFVRWVRRLLSLLLNITLKGKLKGCFTNKLHFKAQDYIALTISRKNYGIKKKILHKLSLKNCGRNALQATTTAQYNSYIWLTEQSKPLTASYFGRICKMKSLNVRAKSVIFIIYNSFQRTKATKMIALWKRGVKVARAGVWERRYCSSNCDHCHPSGCLDRETGSTNLISGRWASDCIILEKHSRPTLKMLLTIVSVHNELFNSVHHMRACMYGPGLMLDTPLSRMTLQGSSLRQSTMMVDE</sequence>
<evidence type="ECO:0000313" key="2">
    <source>
        <dbReference type="EMBL" id="KAJ8871439.1"/>
    </source>
</evidence>
<evidence type="ECO:0000256" key="1">
    <source>
        <dbReference type="SAM" id="Phobius"/>
    </source>
</evidence>
<reference evidence="2 3" key="1">
    <citation type="submission" date="2023-02" db="EMBL/GenBank/DDBJ databases">
        <title>LHISI_Scaffold_Assembly.</title>
        <authorList>
            <person name="Stuart O.P."/>
            <person name="Cleave R."/>
            <person name="Magrath M.J.L."/>
            <person name="Mikheyev A.S."/>
        </authorList>
    </citation>
    <scope>NUCLEOTIDE SEQUENCE [LARGE SCALE GENOMIC DNA]</scope>
    <source>
        <strain evidence="2">Daus_M_001</strain>
        <tissue evidence="2">Leg muscle</tissue>
    </source>
</reference>
<evidence type="ECO:0000313" key="3">
    <source>
        <dbReference type="Proteomes" id="UP001159363"/>
    </source>
</evidence>
<keyword evidence="3" id="KW-1185">Reference proteome</keyword>
<keyword evidence="1" id="KW-0472">Membrane</keyword>
<organism evidence="2 3">
    <name type="scientific">Dryococelus australis</name>
    <dbReference type="NCBI Taxonomy" id="614101"/>
    <lineage>
        <taxon>Eukaryota</taxon>
        <taxon>Metazoa</taxon>
        <taxon>Ecdysozoa</taxon>
        <taxon>Arthropoda</taxon>
        <taxon>Hexapoda</taxon>
        <taxon>Insecta</taxon>
        <taxon>Pterygota</taxon>
        <taxon>Neoptera</taxon>
        <taxon>Polyneoptera</taxon>
        <taxon>Phasmatodea</taxon>
        <taxon>Verophasmatodea</taxon>
        <taxon>Anareolatae</taxon>
        <taxon>Phasmatidae</taxon>
        <taxon>Eurycanthinae</taxon>
        <taxon>Dryococelus</taxon>
    </lineage>
</organism>
<dbReference type="Proteomes" id="UP001159363">
    <property type="component" value="Chromosome 11"/>
</dbReference>
<dbReference type="EMBL" id="JARBHB010000012">
    <property type="protein sequence ID" value="KAJ8871439.1"/>
    <property type="molecule type" value="Genomic_DNA"/>
</dbReference>
<gene>
    <name evidence="2" type="ORF">PR048_027756</name>
</gene>
<protein>
    <submittedName>
        <fullName evidence="2">Uncharacterized protein</fullName>
    </submittedName>
</protein>
<comment type="caution">
    <text evidence="2">The sequence shown here is derived from an EMBL/GenBank/DDBJ whole genome shotgun (WGS) entry which is preliminary data.</text>
</comment>
<dbReference type="PROSITE" id="PS51257">
    <property type="entry name" value="PROKAR_LIPOPROTEIN"/>
    <property type="match status" value="1"/>
</dbReference>
<accession>A0ABQ9GHE1</accession>